<dbReference type="PANTHER" id="PTHR43550:SF3">
    <property type="entry name" value="3-KETODIHYDROSPHINGOSINE REDUCTASE"/>
    <property type="match status" value="1"/>
</dbReference>
<dbReference type="Pfam" id="PF00106">
    <property type="entry name" value="adh_short"/>
    <property type="match status" value="1"/>
</dbReference>
<proteinExistence type="predicted"/>
<dbReference type="Gene3D" id="3.40.50.720">
    <property type="entry name" value="NAD(P)-binding Rossmann-like Domain"/>
    <property type="match status" value="1"/>
</dbReference>
<dbReference type="InterPro" id="IPR002347">
    <property type="entry name" value="SDR_fam"/>
</dbReference>
<evidence type="ECO:0000313" key="1">
    <source>
        <dbReference type="EMBL" id="SVD82594.1"/>
    </source>
</evidence>
<dbReference type="InterPro" id="IPR036291">
    <property type="entry name" value="NAD(P)-bd_dom_sf"/>
</dbReference>
<accession>A0A382YH98</accession>
<feature type="non-terminal residue" evidence="1">
    <location>
        <position position="1"/>
    </location>
</feature>
<evidence type="ECO:0008006" key="2">
    <source>
        <dbReference type="Google" id="ProtNLM"/>
    </source>
</evidence>
<feature type="non-terminal residue" evidence="1">
    <location>
        <position position="55"/>
    </location>
</feature>
<dbReference type="EMBL" id="UINC01175792">
    <property type="protein sequence ID" value="SVD82594.1"/>
    <property type="molecule type" value="Genomic_DNA"/>
</dbReference>
<name>A0A382YH98_9ZZZZ</name>
<dbReference type="SUPFAM" id="SSF51735">
    <property type="entry name" value="NAD(P)-binding Rossmann-fold domains"/>
    <property type="match status" value="1"/>
</dbReference>
<protein>
    <recommendedName>
        <fullName evidence="2">SDR family NAD(P)-dependent oxidoreductase</fullName>
    </recommendedName>
</protein>
<organism evidence="1">
    <name type="scientific">marine metagenome</name>
    <dbReference type="NCBI Taxonomy" id="408172"/>
    <lineage>
        <taxon>unclassified sequences</taxon>
        <taxon>metagenomes</taxon>
        <taxon>ecological metagenomes</taxon>
    </lineage>
</organism>
<dbReference type="PANTHER" id="PTHR43550">
    <property type="entry name" value="3-KETODIHYDROSPHINGOSINE REDUCTASE"/>
    <property type="match status" value="1"/>
</dbReference>
<gene>
    <name evidence="1" type="ORF">METZ01_LOCUS435448</name>
</gene>
<reference evidence="1" key="1">
    <citation type="submission" date="2018-05" db="EMBL/GenBank/DDBJ databases">
        <authorList>
            <person name="Lanie J.A."/>
            <person name="Ng W.-L."/>
            <person name="Kazmierczak K.M."/>
            <person name="Andrzejewski T.M."/>
            <person name="Davidsen T.M."/>
            <person name="Wayne K.J."/>
            <person name="Tettelin H."/>
            <person name="Glass J.I."/>
            <person name="Rusch D."/>
            <person name="Podicherti R."/>
            <person name="Tsui H.-C.T."/>
            <person name="Winkler M.E."/>
        </authorList>
    </citation>
    <scope>NUCLEOTIDE SEQUENCE</scope>
</reference>
<dbReference type="AlphaFoldDB" id="A0A382YH98"/>
<sequence>MDMGLEGKVAIITGGSDGIGKAAALSMVKEGANVVIVARRQDVLNQAVNEIKTAT</sequence>